<dbReference type="EMBL" id="JBCAWK010000008">
    <property type="protein sequence ID" value="KAK8850536.1"/>
    <property type="molecule type" value="Genomic_DNA"/>
</dbReference>
<feature type="region of interest" description="Disordered" evidence="1">
    <location>
        <begin position="329"/>
        <end position="359"/>
    </location>
</feature>
<name>A0AAW0YKB6_9TREE</name>
<feature type="compositionally biased region" description="Basic and acidic residues" evidence="1">
    <location>
        <begin position="130"/>
        <end position="142"/>
    </location>
</feature>
<dbReference type="GeneID" id="92181712"/>
<gene>
    <name evidence="2" type="ORF">IAR55_004454</name>
</gene>
<feature type="compositionally biased region" description="Low complexity" evidence="1">
    <location>
        <begin position="18"/>
        <end position="34"/>
    </location>
</feature>
<feature type="compositionally biased region" description="Acidic residues" evidence="1">
    <location>
        <begin position="35"/>
        <end position="51"/>
    </location>
</feature>
<feature type="compositionally biased region" description="Acidic residues" evidence="1">
    <location>
        <begin position="143"/>
        <end position="156"/>
    </location>
</feature>
<comment type="caution">
    <text evidence="2">The sequence shown here is derived from an EMBL/GenBank/DDBJ whole genome shotgun (WGS) entry which is preliminary data.</text>
</comment>
<organism evidence="2 3">
    <name type="scientific">Kwoniella newhampshirensis</name>
    <dbReference type="NCBI Taxonomy" id="1651941"/>
    <lineage>
        <taxon>Eukaryota</taxon>
        <taxon>Fungi</taxon>
        <taxon>Dikarya</taxon>
        <taxon>Basidiomycota</taxon>
        <taxon>Agaricomycotina</taxon>
        <taxon>Tremellomycetes</taxon>
        <taxon>Tremellales</taxon>
        <taxon>Cryptococcaceae</taxon>
        <taxon>Kwoniella</taxon>
    </lineage>
</organism>
<dbReference type="Gene3D" id="3.40.30.10">
    <property type="entry name" value="Glutaredoxin"/>
    <property type="match status" value="1"/>
</dbReference>
<dbReference type="InterPro" id="IPR051499">
    <property type="entry name" value="Phosducin-like_reg"/>
</dbReference>
<dbReference type="PANTHER" id="PTHR46052:SF1">
    <property type="entry name" value="PHOSDUCIN-LIKE PROTEIN"/>
    <property type="match status" value="1"/>
</dbReference>
<feature type="region of interest" description="Disordered" evidence="1">
    <location>
        <begin position="1"/>
        <end position="159"/>
    </location>
</feature>
<feature type="region of interest" description="Disordered" evidence="1">
    <location>
        <begin position="263"/>
        <end position="297"/>
    </location>
</feature>
<evidence type="ECO:0008006" key="4">
    <source>
        <dbReference type="Google" id="ProtNLM"/>
    </source>
</evidence>
<evidence type="ECO:0000313" key="3">
    <source>
        <dbReference type="Proteomes" id="UP001388673"/>
    </source>
</evidence>
<dbReference type="RefSeq" id="XP_066801967.1">
    <property type="nucleotide sequence ID" value="XM_066947553.1"/>
</dbReference>
<proteinExistence type="predicted"/>
<feature type="compositionally biased region" description="Basic and acidic residues" evidence="1">
    <location>
        <begin position="108"/>
        <end position="122"/>
    </location>
</feature>
<dbReference type="KEGG" id="kne:92181712"/>
<protein>
    <recommendedName>
        <fullName evidence="4">Phosducin thioredoxin-like domain-containing protein</fullName>
    </recommendedName>
</protein>
<keyword evidence="3" id="KW-1185">Reference proteome</keyword>
<sequence>MGGRLEQAALDGSLFSFDPTAPSPTRSDSTSSLPDTDDESASSDLDHDDDGPSSSSRNKKIGQWGDTTGRGVPRLPMVDRSEADGAAQTGPKGVIEDRKAAQAHSHSLRQEEKRKRGEESLRRGMTGLTVHEESELVKRQQQTEEEEEEEEEEGEGVEQWRRRRRLELQLGSTSTSSRDIQDEEERAELRGAKRGGLKEVGREGFVDAVERSGWVVVLIYEPGIPRCTSLLTSLLHLSFNQPANLATPLTLYRARATSLAFSLLPPTQGTPSTHQDHPDDVEEEDGPRGRPDPDVLPTMLAYKDGELEKKWVRVDWDVREDGVEGLLRREGILSPVYANTGRPASSRRGLLDGSDEDEQ</sequence>
<dbReference type="Proteomes" id="UP001388673">
    <property type="component" value="Unassembled WGS sequence"/>
</dbReference>
<evidence type="ECO:0000313" key="2">
    <source>
        <dbReference type="EMBL" id="KAK8850536.1"/>
    </source>
</evidence>
<dbReference type="AlphaFoldDB" id="A0AAW0YKB6"/>
<dbReference type="SUPFAM" id="SSF52833">
    <property type="entry name" value="Thioredoxin-like"/>
    <property type="match status" value="1"/>
</dbReference>
<reference evidence="2 3" key="1">
    <citation type="journal article" date="2024" name="bioRxiv">
        <title>Comparative genomics of Cryptococcus and Kwoniella reveals pathogenesis evolution and contrasting karyotype dynamics via intercentromeric recombination or chromosome fusion.</title>
        <authorList>
            <person name="Coelho M.A."/>
            <person name="David-Palma M."/>
            <person name="Shea T."/>
            <person name="Bowers K."/>
            <person name="McGinley-Smith S."/>
            <person name="Mohammad A.W."/>
            <person name="Gnirke A."/>
            <person name="Yurkov A.M."/>
            <person name="Nowrousian M."/>
            <person name="Sun S."/>
            <person name="Cuomo C.A."/>
            <person name="Heitman J."/>
        </authorList>
    </citation>
    <scope>NUCLEOTIDE SEQUENCE [LARGE SCALE GENOMIC DNA]</scope>
    <source>
        <strain evidence="2 3">CBS 13917</strain>
    </source>
</reference>
<accession>A0AAW0YKB6</accession>
<evidence type="ECO:0000256" key="1">
    <source>
        <dbReference type="SAM" id="MobiDB-lite"/>
    </source>
</evidence>
<dbReference type="PANTHER" id="PTHR46052">
    <property type="entry name" value="PHOSDUCIN-LIKE PROTEIN"/>
    <property type="match status" value="1"/>
</dbReference>
<dbReference type="InterPro" id="IPR036249">
    <property type="entry name" value="Thioredoxin-like_sf"/>
</dbReference>